<dbReference type="AlphaFoldDB" id="C0ELR0"/>
<dbReference type="Proteomes" id="UP000004457">
    <property type="component" value="Unassembled WGS sequence"/>
</dbReference>
<proteinExistence type="predicted"/>
<name>C0ELR0_NEIFL</name>
<evidence type="ECO:0000313" key="1">
    <source>
        <dbReference type="EMBL" id="EEG34004.1"/>
    </source>
</evidence>
<protein>
    <submittedName>
        <fullName evidence="1">Uncharacterized protein</fullName>
    </submittedName>
</protein>
<reference evidence="1 2" key="1">
    <citation type="submission" date="2009-01" db="EMBL/GenBank/DDBJ databases">
        <authorList>
            <person name="Fulton L."/>
            <person name="Clifton S."/>
            <person name="Chinwalla A.T."/>
            <person name="Mitreva M."/>
            <person name="Sodergren E."/>
            <person name="Weinstock G."/>
            <person name="Clifton S."/>
            <person name="Dooling D.J."/>
            <person name="Fulton B."/>
            <person name="Minx P."/>
            <person name="Pepin K.H."/>
            <person name="Johnson M."/>
            <person name="Bhonagiri V."/>
            <person name="Nash W.E."/>
            <person name="Mardis E.R."/>
            <person name="Wilson R.K."/>
        </authorList>
    </citation>
    <scope>NUCLEOTIDE SEQUENCE [LARGE SCALE GENOMIC DNA]</scope>
    <source>
        <strain evidence="1 2">NRL30031/H210</strain>
    </source>
</reference>
<accession>C0ELR0</accession>
<sequence length="82" mass="9528">MEKACLTTWRWKFWCRKGRRTRTATGEHQHNKRIVFVVVLKSAGFKAVAALQVDRINTGNRLIFHQRAGRIIGLRRVGKGRI</sequence>
<evidence type="ECO:0000313" key="2">
    <source>
        <dbReference type="Proteomes" id="UP000004457"/>
    </source>
</evidence>
<organism evidence="1 2">
    <name type="scientific">Neisseria flavescens NRL30031/H210</name>
    <dbReference type="NCBI Taxonomy" id="546264"/>
    <lineage>
        <taxon>Bacteria</taxon>
        <taxon>Pseudomonadati</taxon>
        <taxon>Pseudomonadota</taxon>
        <taxon>Betaproteobacteria</taxon>
        <taxon>Neisseriales</taxon>
        <taxon>Neisseriaceae</taxon>
        <taxon>Neisseria</taxon>
    </lineage>
</organism>
<keyword evidence="2" id="KW-1185">Reference proteome</keyword>
<dbReference type="EMBL" id="ACEN01000022">
    <property type="protein sequence ID" value="EEG34004.1"/>
    <property type="molecule type" value="Genomic_DNA"/>
</dbReference>
<gene>
    <name evidence="1" type="ORF">NEIFLAOT_00865</name>
</gene>
<comment type="caution">
    <text evidence="1">The sequence shown here is derived from an EMBL/GenBank/DDBJ whole genome shotgun (WGS) entry which is preliminary data.</text>
</comment>